<dbReference type="GO" id="GO:0055129">
    <property type="term" value="P:L-proline biosynthetic process"/>
    <property type="evidence" value="ECO:0007669"/>
    <property type="project" value="UniProtKB-UniRule"/>
</dbReference>
<dbReference type="InterPro" id="IPR000304">
    <property type="entry name" value="Pyrroline-COOH_reductase"/>
</dbReference>
<dbReference type="Proteomes" id="UP000027746">
    <property type="component" value="Unassembled WGS sequence"/>
</dbReference>
<evidence type="ECO:0000259" key="7">
    <source>
        <dbReference type="Pfam" id="PF03807"/>
    </source>
</evidence>
<evidence type="ECO:0000313" key="10">
    <source>
        <dbReference type="Proteomes" id="UP000027746"/>
    </source>
</evidence>
<dbReference type="InterPro" id="IPR029036">
    <property type="entry name" value="P5CR_dimer"/>
</dbReference>
<protein>
    <recommendedName>
        <fullName evidence="4 5">Pyrroline-5-carboxylate reductase</fullName>
        <shortName evidence="4">P5C reductase</shortName>
        <shortName evidence="4">P5CR</shortName>
        <ecNumber evidence="4 5">1.5.1.2</ecNumber>
    </recommendedName>
    <alternativeName>
        <fullName evidence="4">PCA reductase</fullName>
    </alternativeName>
</protein>
<keyword evidence="4" id="KW-0028">Amino-acid biosynthesis</keyword>
<keyword evidence="3 4" id="KW-0560">Oxidoreductase</keyword>
<comment type="pathway">
    <text evidence="4">Amino-acid biosynthesis; L-proline biosynthesis; L-proline from L-glutamate 5-semialdehyde: step 1/1.</text>
</comment>
<evidence type="ECO:0000256" key="3">
    <source>
        <dbReference type="ARBA" id="ARBA00023002"/>
    </source>
</evidence>
<dbReference type="InterPro" id="IPR008927">
    <property type="entry name" value="6-PGluconate_DH-like_C_sf"/>
</dbReference>
<dbReference type="InterPro" id="IPR028939">
    <property type="entry name" value="P5C_Rdtase_cat_N"/>
</dbReference>
<dbReference type="GeneID" id="68870352"/>
<dbReference type="PIRSF" id="PIRSF000193">
    <property type="entry name" value="Pyrrol-5-carb_rd"/>
    <property type="match status" value="1"/>
</dbReference>
<keyword evidence="2 4" id="KW-0521">NADP</keyword>
<dbReference type="GO" id="GO:0004735">
    <property type="term" value="F:pyrroline-5-carboxylate reductase activity"/>
    <property type="evidence" value="ECO:0007669"/>
    <property type="project" value="UniProtKB-UniRule"/>
</dbReference>
<dbReference type="PANTHER" id="PTHR11645">
    <property type="entry name" value="PYRROLINE-5-CARBOXYLATE REDUCTASE"/>
    <property type="match status" value="1"/>
</dbReference>
<dbReference type="Pfam" id="PF14748">
    <property type="entry name" value="P5CR_dimer"/>
    <property type="match status" value="1"/>
</dbReference>
<dbReference type="Gene3D" id="1.10.3730.10">
    <property type="entry name" value="ProC C-terminal domain-like"/>
    <property type="match status" value="1"/>
</dbReference>
<keyword evidence="4" id="KW-0963">Cytoplasm</keyword>
<evidence type="ECO:0000313" key="9">
    <source>
        <dbReference type="EMBL" id="KEJ97808.1"/>
    </source>
</evidence>
<comment type="caution">
    <text evidence="9">The sequence shown here is derived from an EMBL/GenBank/DDBJ whole genome shotgun (WGS) entry which is preliminary data.</text>
</comment>
<dbReference type="NCBIfam" id="TIGR00112">
    <property type="entry name" value="proC"/>
    <property type="match status" value="1"/>
</dbReference>
<feature type="domain" description="Pyrroline-5-carboxylate reductase dimerisation" evidence="8">
    <location>
        <begin position="153"/>
        <end position="258"/>
    </location>
</feature>
<sequence>MNILLIGCGKMGGAMLRQWAKDDSNQFTVADPVKPDLPAGVRHVSKATSLSEAEFDVILIAIKPQMIADVLPDYSFALKPDGCFVSIAAGCSVDSIRKIVGDRAIVRVMPNMAAMVGLGVSGLYANDACTEQQKTDVTAWIDQTGTCVPVDSEDRIDRLTAVSGSGPGYVFEMLRSYVAAAMDLGFDEKTARALVFDTITGTVETARQSDETLEDLRKSVTSKNGTTQAGLEQLMRDGQLHSLLHDTVNAAYTRAVELK</sequence>
<dbReference type="Gene3D" id="3.40.50.720">
    <property type="entry name" value="NAD(P)-binding Rossmann-like Domain"/>
    <property type="match status" value="1"/>
</dbReference>
<name>A0A073J5A4_9RHOB</name>
<evidence type="ECO:0000256" key="5">
    <source>
        <dbReference type="NCBIfam" id="TIGR00112"/>
    </source>
</evidence>
<dbReference type="HAMAP" id="MF_01925">
    <property type="entry name" value="P5C_reductase"/>
    <property type="match status" value="1"/>
</dbReference>
<evidence type="ECO:0000256" key="6">
    <source>
        <dbReference type="PIRSR" id="PIRSR000193-1"/>
    </source>
</evidence>
<dbReference type="InterPro" id="IPR036291">
    <property type="entry name" value="NAD(P)-bd_dom_sf"/>
</dbReference>
<dbReference type="OrthoDB" id="9805754at2"/>
<dbReference type="SUPFAM" id="SSF48179">
    <property type="entry name" value="6-phosphogluconate dehydrogenase C-terminal domain-like"/>
    <property type="match status" value="1"/>
</dbReference>
<dbReference type="EMBL" id="JAMD01000001">
    <property type="protein sequence ID" value="KEJ97808.1"/>
    <property type="molecule type" value="Genomic_DNA"/>
</dbReference>
<reference evidence="9 10" key="1">
    <citation type="submission" date="2014-01" db="EMBL/GenBank/DDBJ databases">
        <title>Sulfitobacter sp. H3 (MCCC 1A00686) Genome Sequencing.</title>
        <authorList>
            <person name="Lai Q."/>
            <person name="Hong Z."/>
        </authorList>
    </citation>
    <scope>NUCLEOTIDE SEQUENCE [LARGE SCALE GENOMIC DNA]</scope>
    <source>
        <strain evidence="9 10">H3</strain>
    </source>
</reference>
<feature type="binding site" evidence="6">
    <location>
        <begin position="61"/>
        <end position="64"/>
    </location>
    <ligand>
        <name>NADP(+)</name>
        <dbReference type="ChEBI" id="CHEBI:58349"/>
    </ligand>
</feature>
<evidence type="ECO:0000256" key="2">
    <source>
        <dbReference type="ARBA" id="ARBA00022857"/>
    </source>
</evidence>
<dbReference type="EC" id="1.5.1.2" evidence="4 5"/>
<comment type="catalytic activity">
    <reaction evidence="4">
        <text>L-proline + NADP(+) = (S)-1-pyrroline-5-carboxylate + NADPH + 2 H(+)</text>
        <dbReference type="Rhea" id="RHEA:14109"/>
        <dbReference type="ChEBI" id="CHEBI:15378"/>
        <dbReference type="ChEBI" id="CHEBI:17388"/>
        <dbReference type="ChEBI" id="CHEBI:57783"/>
        <dbReference type="ChEBI" id="CHEBI:58349"/>
        <dbReference type="ChEBI" id="CHEBI:60039"/>
        <dbReference type="EC" id="1.5.1.2"/>
    </reaction>
</comment>
<dbReference type="RefSeq" id="WP_037920930.1">
    <property type="nucleotide sequence ID" value="NZ_CP054599.1"/>
</dbReference>
<accession>A0A073J5A4</accession>
<comment type="subcellular location">
    <subcellularLocation>
        <location evidence="4">Cytoplasm</location>
    </subcellularLocation>
</comment>
<keyword evidence="4" id="KW-0641">Proline biosynthesis</keyword>
<feature type="domain" description="Pyrroline-5-carboxylate reductase catalytic N-terminal" evidence="7">
    <location>
        <begin position="3"/>
        <end position="90"/>
    </location>
</feature>
<evidence type="ECO:0000256" key="4">
    <source>
        <dbReference type="HAMAP-Rule" id="MF_01925"/>
    </source>
</evidence>
<dbReference type="AlphaFoldDB" id="A0A073J5A4"/>
<evidence type="ECO:0000256" key="1">
    <source>
        <dbReference type="ARBA" id="ARBA00005525"/>
    </source>
</evidence>
<feature type="binding site" evidence="6">
    <location>
        <begin position="6"/>
        <end position="11"/>
    </location>
    <ligand>
        <name>NADP(+)</name>
        <dbReference type="ChEBI" id="CHEBI:58349"/>
    </ligand>
</feature>
<dbReference type="SUPFAM" id="SSF51735">
    <property type="entry name" value="NAD(P)-binding Rossmann-fold domains"/>
    <property type="match status" value="1"/>
</dbReference>
<keyword evidence="10" id="KW-1185">Reference proteome</keyword>
<dbReference type="GO" id="GO:0005737">
    <property type="term" value="C:cytoplasm"/>
    <property type="evidence" value="ECO:0007669"/>
    <property type="project" value="UniProtKB-SubCell"/>
</dbReference>
<evidence type="ECO:0000259" key="8">
    <source>
        <dbReference type="Pfam" id="PF14748"/>
    </source>
</evidence>
<comment type="similarity">
    <text evidence="1 4">Belongs to the pyrroline-5-carboxylate reductase family.</text>
</comment>
<dbReference type="PANTHER" id="PTHR11645:SF0">
    <property type="entry name" value="PYRROLINE-5-CARBOXYLATE REDUCTASE 3"/>
    <property type="match status" value="1"/>
</dbReference>
<comment type="function">
    <text evidence="4">Catalyzes the reduction of 1-pyrroline-5-carboxylate (PCA) to L-proline.</text>
</comment>
<gene>
    <name evidence="4" type="primary">proC</name>
    <name evidence="9" type="ORF">SUH3_02145</name>
</gene>
<organism evidence="9 10">
    <name type="scientific">Pseudosulfitobacter pseudonitzschiae</name>
    <dbReference type="NCBI Taxonomy" id="1402135"/>
    <lineage>
        <taxon>Bacteria</taxon>
        <taxon>Pseudomonadati</taxon>
        <taxon>Pseudomonadota</taxon>
        <taxon>Alphaproteobacteria</taxon>
        <taxon>Rhodobacterales</taxon>
        <taxon>Roseobacteraceae</taxon>
        <taxon>Pseudosulfitobacter</taxon>
    </lineage>
</organism>
<comment type="catalytic activity">
    <reaction evidence="4">
        <text>L-proline + NAD(+) = (S)-1-pyrroline-5-carboxylate + NADH + 2 H(+)</text>
        <dbReference type="Rhea" id="RHEA:14105"/>
        <dbReference type="ChEBI" id="CHEBI:15378"/>
        <dbReference type="ChEBI" id="CHEBI:17388"/>
        <dbReference type="ChEBI" id="CHEBI:57540"/>
        <dbReference type="ChEBI" id="CHEBI:57945"/>
        <dbReference type="ChEBI" id="CHEBI:60039"/>
        <dbReference type="EC" id="1.5.1.2"/>
    </reaction>
</comment>
<dbReference type="Pfam" id="PF03807">
    <property type="entry name" value="F420_oxidored"/>
    <property type="match status" value="1"/>
</dbReference>
<dbReference type="UniPathway" id="UPA00098">
    <property type="reaction ID" value="UER00361"/>
</dbReference>
<proteinExistence type="inferred from homology"/>